<gene>
    <name evidence="1" type="ORF">NCTC12227_00500</name>
</gene>
<proteinExistence type="predicted"/>
<dbReference type="STRING" id="326522.BWD08_02240"/>
<dbReference type="SUPFAM" id="SSF51971">
    <property type="entry name" value="Nucleotide-binding domain"/>
    <property type="match status" value="1"/>
</dbReference>
<reference evidence="1 2" key="1">
    <citation type="submission" date="2018-12" db="EMBL/GenBank/DDBJ databases">
        <authorList>
            <consortium name="Pathogen Informatics"/>
        </authorList>
    </citation>
    <scope>NUCLEOTIDE SEQUENCE [LARGE SCALE GENOMIC DNA]</scope>
    <source>
        <strain evidence="1 2">NCTC12227</strain>
    </source>
</reference>
<keyword evidence="2" id="KW-1185">Reference proteome</keyword>
<dbReference type="EMBL" id="LR134516">
    <property type="protein sequence ID" value="VEJ20787.1"/>
    <property type="molecule type" value="Genomic_DNA"/>
</dbReference>
<protein>
    <submittedName>
        <fullName evidence="1">Protoporphyrinogen oxidase</fullName>
    </submittedName>
</protein>
<organism evidence="1 2">
    <name type="scientific">Neisseria animaloris</name>
    <dbReference type="NCBI Taxonomy" id="326522"/>
    <lineage>
        <taxon>Bacteria</taxon>
        <taxon>Pseudomonadati</taxon>
        <taxon>Pseudomonadota</taxon>
        <taxon>Betaproteobacteria</taxon>
        <taxon>Neisseriales</taxon>
        <taxon>Neisseriaceae</taxon>
        <taxon>Neisseria</taxon>
    </lineage>
</organism>
<dbReference type="PANTHER" id="PTHR42923">
    <property type="entry name" value="PROTOPORPHYRINOGEN OXIDASE"/>
    <property type="match status" value="1"/>
</dbReference>
<sequence>MKRKFSRRTFLGGTAALAGSFVLGGCEKIYRTVSPADQVKNATLKSIYYPPALLGLRGDTEGVQNAAHSVALAGGKFTLLGKAEEQYDLVVIGAGISGLSAAYLYQKQRPQAKILILDNHEDFGGHAQRNEFTIDGKTLVSYAGSESFDSPKANFSDDVNALMKDLGVDYTKFEKYFQQDLYEKKWNLEKGVFFNKTAFGKDAVVRGEPETGEESAAEIIQNFPLPEADKQALIKLYTDPDDYLKGKSKSQREEYAENTSYYDFLKNTVKLPETALRYLLNISSEYWGHAINAVSVSEALRGGYPGVQNLRLPEEEDEEEPYIYHFPDGNASVARLLVRKMIPAIAPGNSMEDIVSAKFDYSKLDLPENNVRIRLKSTALMVENNAEGVAVAYLPQGDADLKQVQAKQCIFAGHSALAARIMPQLRQTQSEAMLSNVKVPILYGKVLVKNAHAFQKLGVYAVYAPDAPYCLIQLDDPVSMGDYRCPQTPDEPIIVHMVRVVTDMQGKDAREMYRNGRRKLLRQSYESLKQEMLEQLRNMYAVAGENLDEVLAGVTINRWAHGYSYERVGLWDSENRAERITERMQEPLGNIFMANSDVAWLPYMHDAIDQAFRAVRQALKA</sequence>
<dbReference type="NCBIfam" id="TIGR01409">
    <property type="entry name" value="TAT_signal_seq"/>
    <property type="match status" value="1"/>
</dbReference>
<dbReference type="Pfam" id="PF13450">
    <property type="entry name" value="NAD_binding_8"/>
    <property type="match status" value="1"/>
</dbReference>
<dbReference type="KEGG" id="nani:NCTC12227_00500"/>
<dbReference type="AlphaFoldDB" id="A0A448UA89"/>
<dbReference type="Gene3D" id="3.50.50.60">
    <property type="entry name" value="FAD/NAD(P)-binding domain"/>
    <property type="match status" value="2"/>
</dbReference>
<dbReference type="InterPro" id="IPR019546">
    <property type="entry name" value="TAT_signal_bac_arc"/>
</dbReference>
<dbReference type="GO" id="GO:0016491">
    <property type="term" value="F:oxidoreductase activity"/>
    <property type="evidence" value="ECO:0007669"/>
    <property type="project" value="TreeGrafter"/>
</dbReference>
<dbReference type="SUPFAM" id="SSF51905">
    <property type="entry name" value="FAD/NAD(P)-binding domain"/>
    <property type="match status" value="1"/>
</dbReference>
<dbReference type="InterPro" id="IPR006311">
    <property type="entry name" value="TAT_signal"/>
</dbReference>
<dbReference type="PROSITE" id="PS51257">
    <property type="entry name" value="PROKAR_LIPOPROTEIN"/>
    <property type="match status" value="1"/>
</dbReference>
<dbReference type="InterPro" id="IPR036188">
    <property type="entry name" value="FAD/NAD-bd_sf"/>
</dbReference>
<dbReference type="InterPro" id="IPR050464">
    <property type="entry name" value="Zeta_carotene_desat/Oxidored"/>
</dbReference>
<dbReference type="PROSITE" id="PS51318">
    <property type="entry name" value="TAT"/>
    <property type="match status" value="1"/>
</dbReference>
<dbReference type="OrthoDB" id="231484at2"/>
<accession>A0A448UA89</accession>
<dbReference type="PANTHER" id="PTHR42923:SF3">
    <property type="entry name" value="PROTOPORPHYRINOGEN OXIDASE"/>
    <property type="match status" value="1"/>
</dbReference>
<dbReference type="Proteomes" id="UP000268229">
    <property type="component" value="Chromosome"/>
</dbReference>
<name>A0A448UA89_9NEIS</name>
<evidence type="ECO:0000313" key="1">
    <source>
        <dbReference type="EMBL" id="VEJ20787.1"/>
    </source>
</evidence>
<dbReference type="RefSeq" id="WP_126304071.1">
    <property type="nucleotide sequence ID" value="NZ_LR134516.1"/>
</dbReference>
<evidence type="ECO:0000313" key="2">
    <source>
        <dbReference type="Proteomes" id="UP000268229"/>
    </source>
</evidence>